<dbReference type="PANTHER" id="PTHR42774">
    <property type="entry name" value="PHOSPHOTRANSFERASE SYSTEM TRANSPORT PROTEIN"/>
    <property type="match status" value="1"/>
</dbReference>
<proteinExistence type="predicted"/>
<comment type="caution">
    <text evidence="4">The sequence shown here is derived from an EMBL/GenBank/DDBJ whole genome shotgun (WGS) entry which is preliminary data.</text>
</comment>
<keyword evidence="5" id="KW-1185">Reference proteome</keyword>
<dbReference type="InterPro" id="IPR052562">
    <property type="entry name" value="Ketohexokinase-related"/>
</dbReference>
<sequence length="331" mass="36386">VDHYPGEDEKLRASSIARRRGGNTLNSLEVLQQLLECNLSAKAATSTGTTCTVEVAQGLLDREQNIVSRLYAIAVLPARSSPATKEIEASFGPSSHVDLQHCIYRENCSDPASSYIIKSTSTGSRTIVNYNELSEMTVSEFVEAAQRLSATTCPRWFHFEGRIPKVTLKCIQYIRQNFPADKVSVEVEKPGREGLQDLAAAADVVFYSKSWAQGNGHQSLQGFLQTQSALTPHASILCCTWGEHGAACLDRRNMEYIHSPAYIDMQRPVVDTIGAGDTFIAGMLYNLISHHEKDDDDFNLRQAVDFANLLAGHKVVQEGFEGLGAALVEYL</sequence>
<keyword evidence="1" id="KW-0808">Transferase</keyword>
<evidence type="ECO:0000256" key="1">
    <source>
        <dbReference type="ARBA" id="ARBA00022679"/>
    </source>
</evidence>
<dbReference type="Proteomes" id="UP000091918">
    <property type="component" value="Unassembled WGS sequence"/>
</dbReference>
<protein>
    <recommendedName>
        <fullName evidence="3">Carbohydrate kinase PfkB domain-containing protein</fullName>
    </recommendedName>
</protein>
<keyword evidence="2" id="KW-0418">Kinase</keyword>
<name>A0A1B7NKD3_9EURO</name>
<dbReference type="Gene3D" id="3.40.1190.20">
    <property type="match status" value="1"/>
</dbReference>
<accession>A0A1B7NKD3</accession>
<evidence type="ECO:0000313" key="5">
    <source>
        <dbReference type="Proteomes" id="UP000091918"/>
    </source>
</evidence>
<reference evidence="4 5" key="1">
    <citation type="submission" date="2015-07" db="EMBL/GenBank/DDBJ databases">
        <title>Emmonsia species relationships and genome sequence.</title>
        <authorList>
            <person name="Cuomo C.A."/>
            <person name="Schwartz I.S."/>
            <person name="Kenyon C."/>
            <person name="de Hoog G.S."/>
            <person name="Govender N.P."/>
            <person name="Botha A."/>
            <person name="Moreno L."/>
            <person name="de Vries M."/>
            <person name="Munoz J.F."/>
            <person name="Stielow J.B."/>
        </authorList>
    </citation>
    <scope>NUCLEOTIDE SEQUENCE [LARGE SCALE GENOMIC DNA]</scope>
    <source>
        <strain evidence="4 5">CBS 136260</strain>
    </source>
</reference>
<dbReference type="AlphaFoldDB" id="A0A1B7NKD3"/>
<feature type="domain" description="Carbohydrate kinase PfkB" evidence="3">
    <location>
        <begin position="95"/>
        <end position="319"/>
    </location>
</feature>
<dbReference type="PROSITE" id="PS00584">
    <property type="entry name" value="PFKB_KINASES_2"/>
    <property type="match status" value="1"/>
</dbReference>
<dbReference type="InterPro" id="IPR002173">
    <property type="entry name" value="Carboh/pur_kinase_PfkB_CS"/>
</dbReference>
<gene>
    <name evidence="4" type="ORF">ACJ72_08559</name>
</gene>
<evidence type="ECO:0000256" key="2">
    <source>
        <dbReference type="ARBA" id="ARBA00022777"/>
    </source>
</evidence>
<dbReference type="GO" id="GO:0016301">
    <property type="term" value="F:kinase activity"/>
    <property type="evidence" value="ECO:0007669"/>
    <property type="project" value="UniProtKB-KW"/>
</dbReference>
<dbReference type="STRING" id="1658172.A0A1B7NKD3"/>
<dbReference type="InterPro" id="IPR029056">
    <property type="entry name" value="Ribokinase-like"/>
</dbReference>
<organism evidence="4 5">
    <name type="scientific">Emergomyces africanus</name>
    <dbReference type="NCBI Taxonomy" id="1955775"/>
    <lineage>
        <taxon>Eukaryota</taxon>
        <taxon>Fungi</taxon>
        <taxon>Dikarya</taxon>
        <taxon>Ascomycota</taxon>
        <taxon>Pezizomycotina</taxon>
        <taxon>Eurotiomycetes</taxon>
        <taxon>Eurotiomycetidae</taxon>
        <taxon>Onygenales</taxon>
        <taxon>Ajellomycetaceae</taxon>
        <taxon>Emergomyces</taxon>
    </lineage>
</organism>
<dbReference type="PANTHER" id="PTHR42774:SF3">
    <property type="entry name" value="KETOHEXOKINASE"/>
    <property type="match status" value="1"/>
</dbReference>
<feature type="non-terminal residue" evidence="4">
    <location>
        <position position="1"/>
    </location>
</feature>
<dbReference type="SUPFAM" id="SSF53613">
    <property type="entry name" value="Ribokinase-like"/>
    <property type="match status" value="1"/>
</dbReference>
<dbReference type="OrthoDB" id="204058at2759"/>
<dbReference type="Pfam" id="PF00294">
    <property type="entry name" value="PfkB"/>
    <property type="match status" value="1"/>
</dbReference>
<dbReference type="EMBL" id="LGUA01003227">
    <property type="protein sequence ID" value="OAX77146.1"/>
    <property type="molecule type" value="Genomic_DNA"/>
</dbReference>
<dbReference type="InterPro" id="IPR011611">
    <property type="entry name" value="PfkB_dom"/>
</dbReference>
<evidence type="ECO:0000259" key="3">
    <source>
        <dbReference type="Pfam" id="PF00294"/>
    </source>
</evidence>
<evidence type="ECO:0000313" key="4">
    <source>
        <dbReference type="EMBL" id="OAX77146.1"/>
    </source>
</evidence>